<protein>
    <submittedName>
        <fullName evidence="1">Uncharacterized protein</fullName>
    </submittedName>
</protein>
<comment type="caution">
    <text evidence="1">The sequence shown here is derived from an EMBL/GenBank/DDBJ whole genome shotgun (WGS) entry which is preliminary data.</text>
</comment>
<organism evidence="1 2">
    <name type="scientific">Araneus ventricosus</name>
    <name type="common">Orbweaver spider</name>
    <name type="synonym">Epeira ventricosa</name>
    <dbReference type="NCBI Taxonomy" id="182803"/>
    <lineage>
        <taxon>Eukaryota</taxon>
        <taxon>Metazoa</taxon>
        <taxon>Ecdysozoa</taxon>
        <taxon>Arthropoda</taxon>
        <taxon>Chelicerata</taxon>
        <taxon>Arachnida</taxon>
        <taxon>Araneae</taxon>
        <taxon>Araneomorphae</taxon>
        <taxon>Entelegynae</taxon>
        <taxon>Araneoidea</taxon>
        <taxon>Araneidae</taxon>
        <taxon>Araneus</taxon>
    </lineage>
</organism>
<name>A0A4Y2B3L9_ARAVE</name>
<evidence type="ECO:0000313" key="2">
    <source>
        <dbReference type="Proteomes" id="UP000499080"/>
    </source>
</evidence>
<accession>A0A4Y2B3L9</accession>
<dbReference type="Proteomes" id="UP000499080">
    <property type="component" value="Unassembled WGS sequence"/>
</dbReference>
<evidence type="ECO:0000313" key="1">
    <source>
        <dbReference type="EMBL" id="GBL85896.1"/>
    </source>
</evidence>
<reference evidence="1 2" key="1">
    <citation type="journal article" date="2019" name="Sci. Rep.">
        <title>Orb-weaving spider Araneus ventricosus genome elucidates the spidroin gene catalogue.</title>
        <authorList>
            <person name="Kono N."/>
            <person name="Nakamura H."/>
            <person name="Ohtoshi R."/>
            <person name="Moran D.A.P."/>
            <person name="Shinohara A."/>
            <person name="Yoshida Y."/>
            <person name="Fujiwara M."/>
            <person name="Mori M."/>
            <person name="Tomita M."/>
            <person name="Arakawa K."/>
        </authorList>
    </citation>
    <scope>NUCLEOTIDE SEQUENCE [LARGE SCALE GENOMIC DNA]</scope>
</reference>
<keyword evidence="2" id="KW-1185">Reference proteome</keyword>
<dbReference type="AlphaFoldDB" id="A0A4Y2B3L9"/>
<dbReference type="EMBL" id="BGPR01000045">
    <property type="protein sequence ID" value="GBL85896.1"/>
    <property type="molecule type" value="Genomic_DNA"/>
</dbReference>
<proteinExistence type="predicted"/>
<sequence length="127" mass="14235">MVFLISYSGVIFKLDIQRKAVPRHLKGFAKASSNFKPIHLGGSFTGRTAPTQTIIPTPPRVAFAFVREARSPSRRSYFSFLTECEKLKMNNIGFPNSSPIYTNSHRIFVLMKGLGVMCSKWSGKVFS</sequence>
<gene>
    <name evidence="1" type="ORF">AVEN_63212_1</name>
</gene>